<dbReference type="RefSeq" id="WP_277532576.1">
    <property type="nucleotide sequence ID" value="NZ_JAPDIA010000003.1"/>
</dbReference>
<protein>
    <recommendedName>
        <fullName evidence="4">WD40 repeat domain-containing protein</fullName>
    </recommendedName>
</protein>
<comment type="caution">
    <text evidence="2">The sequence shown here is derived from an EMBL/GenBank/DDBJ whole genome shotgun (WGS) entry which is preliminary data.</text>
</comment>
<accession>A0A9X4KTS9</accession>
<dbReference type="InterPro" id="IPR011042">
    <property type="entry name" value="6-blade_b-propeller_TolB-like"/>
</dbReference>
<feature type="transmembrane region" description="Helical" evidence="1">
    <location>
        <begin position="55"/>
        <end position="74"/>
    </location>
</feature>
<dbReference type="Proteomes" id="UP001153404">
    <property type="component" value="Unassembled WGS sequence"/>
</dbReference>
<reference evidence="2" key="1">
    <citation type="submission" date="2022-10" db="EMBL/GenBank/DDBJ databases">
        <title>Comparative genomic analysis of Cohnella hashimotonis sp. nov., isolated from the International Space Station.</title>
        <authorList>
            <person name="Simpson A."/>
            <person name="Venkateswaran K."/>
        </authorList>
    </citation>
    <scope>NUCLEOTIDE SEQUENCE</scope>
    <source>
        <strain evidence="2">DSM 28161</strain>
    </source>
</reference>
<dbReference type="Gene3D" id="2.120.10.30">
    <property type="entry name" value="TolB, C-terminal domain"/>
    <property type="match status" value="1"/>
</dbReference>
<sequence>MYNRRRAGGCRRKIVYAVSMVLSSALLCTGKVTIHTLHFIINYERGILTLRAKKLYIMLLLFLLFCAMVIYLIYSKSQDKYEFSRLNGKIIVSNPTFKVNNGNGVLLFNPLSKNKEIIGNEKINHVIYFDENENMIASDERANIVQLNMKTANSKKGLSGIPTGAIGFAMRNHHNSVSYMIGNELMLLDISTLKTNTIRLPNIQSEKNFLAGYSWINEGESIVYSNGIEIFLYNIDTGDLRKLGIGRYPGFSPDSHYMFYSSSRDELIVKEISTGGQWTYKGEHIYPQFSPDNNFLAFQIQSKKSLSKGRDLIIWDYKAGKTITAIQDIGLDRSSQFVWIE</sequence>
<evidence type="ECO:0008006" key="4">
    <source>
        <dbReference type="Google" id="ProtNLM"/>
    </source>
</evidence>
<evidence type="ECO:0000313" key="3">
    <source>
        <dbReference type="Proteomes" id="UP001153404"/>
    </source>
</evidence>
<name>A0A9X4KTS9_9BACL</name>
<feature type="transmembrane region" description="Helical" evidence="1">
    <location>
        <begin position="14"/>
        <end position="35"/>
    </location>
</feature>
<keyword evidence="1" id="KW-0812">Transmembrane</keyword>
<keyword evidence="3" id="KW-1185">Reference proteome</keyword>
<keyword evidence="1" id="KW-1133">Transmembrane helix</keyword>
<dbReference type="AlphaFoldDB" id="A0A9X4KTS9"/>
<keyword evidence="1" id="KW-0472">Membrane</keyword>
<dbReference type="EMBL" id="JAPDIA010000003">
    <property type="protein sequence ID" value="MDG0810633.1"/>
    <property type="molecule type" value="Genomic_DNA"/>
</dbReference>
<evidence type="ECO:0000313" key="2">
    <source>
        <dbReference type="EMBL" id="MDG0810633.1"/>
    </source>
</evidence>
<organism evidence="2 3">
    <name type="scientific">Cohnella rhizosphaerae</name>
    <dbReference type="NCBI Taxonomy" id="1457232"/>
    <lineage>
        <taxon>Bacteria</taxon>
        <taxon>Bacillati</taxon>
        <taxon>Bacillota</taxon>
        <taxon>Bacilli</taxon>
        <taxon>Bacillales</taxon>
        <taxon>Paenibacillaceae</taxon>
        <taxon>Cohnella</taxon>
    </lineage>
</organism>
<gene>
    <name evidence="2" type="ORF">OMP40_15590</name>
</gene>
<dbReference type="SUPFAM" id="SSF82171">
    <property type="entry name" value="DPP6 N-terminal domain-like"/>
    <property type="match status" value="1"/>
</dbReference>
<proteinExistence type="predicted"/>
<evidence type="ECO:0000256" key="1">
    <source>
        <dbReference type="SAM" id="Phobius"/>
    </source>
</evidence>